<sequence length="70" mass="7846">MLFSLSEAVSESSSISESFSSIFLFFIIFCSYLGGIFSLFSSLLSIFKEDFKTELINSPYNLSVIKIPLL</sequence>
<dbReference type="KEGG" id="vg:31050517"/>
<evidence type="ECO:0000256" key="1">
    <source>
        <dbReference type="SAM" id="Phobius"/>
    </source>
</evidence>
<keyword evidence="1" id="KW-0812">Transmembrane</keyword>
<organism evidence="2 3">
    <name type="scientific">Leptopilina boulardi filamentous virus</name>
    <dbReference type="NCBI Taxonomy" id="552509"/>
    <lineage>
        <taxon>Viruses</taxon>
        <taxon>Viruses incertae sedis</taxon>
        <taxon>Naldaviricetes</taxon>
        <taxon>Lefavirales</taxon>
        <taxon>Filamentoviridae</taxon>
        <taxon>Alphafilamentovirus</taxon>
        <taxon>Alphafilamentovirus leboulardi</taxon>
    </lineage>
</organism>
<keyword evidence="1" id="KW-0472">Membrane</keyword>
<evidence type="ECO:0000313" key="3">
    <source>
        <dbReference type="Proteomes" id="UP000203066"/>
    </source>
</evidence>
<dbReference type="Proteomes" id="UP000203066">
    <property type="component" value="Segment"/>
</dbReference>
<protein>
    <submittedName>
        <fullName evidence="2">Uncharacterized protein</fullName>
    </submittedName>
</protein>
<evidence type="ECO:0000313" key="2">
    <source>
        <dbReference type="EMBL" id="AQQ79960.1"/>
    </source>
</evidence>
<feature type="transmembrane region" description="Helical" evidence="1">
    <location>
        <begin position="20"/>
        <end position="47"/>
    </location>
</feature>
<proteinExistence type="predicted"/>
<accession>A0A1S5YD00</accession>
<keyword evidence="3" id="KW-1185">Reference proteome</keyword>
<reference evidence="2 3" key="1">
    <citation type="journal article" date="2016" name="Genome Biol. Evol.">
        <title>Genome Sequencing of the Behavior Manipulating Virus LbFV Reveals a Possible New Virus Family.</title>
        <authorList>
            <person name="Lepetit D."/>
            <person name="Gillet B."/>
            <person name="Hughes S."/>
            <person name="Kraaijeveld K."/>
            <person name="Varaldi J."/>
        </authorList>
    </citation>
    <scope>NUCLEOTIDE SEQUENCE [LARGE SCALE GENOMIC DNA]</scope>
    <source>
        <strain evidence="2">Valence Gotheron</strain>
    </source>
</reference>
<dbReference type="GeneID" id="31050517"/>
<keyword evidence="1" id="KW-1133">Transmembrane helix</keyword>
<dbReference type="EMBL" id="KY009685">
    <property type="protein sequence ID" value="AQQ79960.1"/>
    <property type="molecule type" value="Genomic_DNA"/>
</dbReference>
<dbReference type="RefSeq" id="YP_009345644.1">
    <property type="nucleotide sequence ID" value="NC_033778.1"/>
</dbReference>
<name>A0A1S5YD00_9VIRU</name>
<gene>
    <name evidence="2" type="ORF">LbFV_ORF40</name>
</gene>